<keyword evidence="3" id="KW-1185">Reference proteome</keyword>
<name>A0A916NGN3_9FLAO</name>
<reference evidence="2" key="1">
    <citation type="submission" date="2021-04" db="EMBL/GenBank/DDBJ databases">
        <authorList>
            <person name="Rodrigo-Torres L."/>
            <person name="Arahal R. D."/>
            <person name="Lucena T."/>
        </authorList>
    </citation>
    <scope>NUCLEOTIDE SEQUENCE</scope>
    <source>
        <strain evidence="2">AS29M-1</strain>
    </source>
</reference>
<evidence type="ECO:0000313" key="3">
    <source>
        <dbReference type="Proteomes" id="UP000683507"/>
    </source>
</evidence>
<gene>
    <name evidence="2" type="ORF">CRYO30217_01187</name>
</gene>
<proteinExistence type="predicted"/>
<sequence length="269" mass="30522">MKSILTVLFISCINLVFCQSINLPHFVVSHARSNFYRFYYVTTSLNNDGAKLFTQADLLSFRYPNMKFAASYLNQSFYSTQGNSESLRLKGNYYMRVTRKSSLILSGSAGLVNSNDQAFIYSGGAALHKEFILISYHLFGSNKALSHTFQFKVEPIYPFKSEDNKYRSTINLSFQGNWAFGERYLAESNNYFQASISKKDLSLSVGLHQSNKGINPNIGVALKDLGSLSFSGTVFFENDQFPTLQIGIIYSKRRYHRRVFHHLPGGVSF</sequence>
<feature type="chain" id="PRO_5037723936" evidence="1">
    <location>
        <begin position="19"/>
        <end position="269"/>
    </location>
</feature>
<evidence type="ECO:0000256" key="1">
    <source>
        <dbReference type="SAM" id="SignalP"/>
    </source>
</evidence>
<dbReference type="KEGG" id="ptan:CRYO30217_01187"/>
<organism evidence="2 3">
    <name type="scientific">Parvicella tangerina</name>
    <dbReference type="NCBI Taxonomy" id="2829795"/>
    <lineage>
        <taxon>Bacteria</taxon>
        <taxon>Pseudomonadati</taxon>
        <taxon>Bacteroidota</taxon>
        <taxon>Flavobacteriia</taxon>
        <taxon>Flavobacteriales</taxon>
        <taxon>Parvicellaceae</taxon>
        <taxon>Parvicella</taxon>
    </lineage>
</organism>
<evidence type="ECO:0000313" key="2">
    <source>
        <dbReference type="EMBL" id="CAG5080113.1"/>
    </source>
</evidence>
<keyword evidence="1" id="KW-0732">Signal</keyword>
<feature type="signal peptide" evidence="1">
    <location>
        <begin position="1"/>
        <end position="18"/>
    </location>
</feature>
<dbReference type="RefSeq" id="WP_258541400.1">
    <property type="nucleotide sequence ID" value="NZ_OU015584.1"/>
</dbReference>
<dbReference type="Proteomes" id="UP000683507">
    <property type="component" value="Chromosome"/>
</dbReference>
<dbReference type="EMBL" id="OU015584">
    <property type="protein sequence ID" value="CAG5080113.1"/>
    <property type="molecule type" value="Genomic_DNA"/>
</dbReference>
<dbReference type="AlphaFoldDB" id="A0A916NGN3"/>
<accession>A0A916NGN3</accession>
<protein>
    <submittedName>
        <fullName evidence="2">Uncharacterized protein</fullName>
    </submittedName>
</protein>